<dbReference type="SUPFAM" id="SSF58104">
    <property type="entry name" value="Methyl-accepting chemotaxis protein (MCP) signaling domain"/>
    <property type="match status" value="1"/>
</dbReference>
<proteinExistence type="inferred from homology"/>
<dbReference type="PROSITE" id="PS50111">
    <property type="entry name" value="CHEMOTAXIS_TRANSDUC_2"/>
    <property type="match status" value="1"/>
</dbReference>
<evidence type="ECO:0000259" key="9">
    <source>
        <dbReference type="PROSITE" id="PS50885"/>
    </source>
</evidence>
<keyword evidence="2" id="KW-0997">Cell inner membrane</keyword>
<dbReference type="EMBL" id="WNKV01000015">
    <property type="protein sequence ID" value="MTW18270.1"/>
    <property type="molecule type" value="Genomic_DNA"/>
</dbReference>
<dbReference type="PROSITE" id="PS50885">
    <property type="entry name" value="HAMP"/>
    <property type="match status" value="1"/>
</dbReference>
<dbReference type="Pfam" id="PF00015">
    <property type="entry name" value="MCPsignal"/>
    <property type="match status" value="1"/>
</dbReference>
<dbReference type="CDD" id="cd19410">
    <property type="entry name" value="HK9-like_sensor"/>
    <property type="match status" value="1"/>
</dbReference>
<dbReference type="InterPro" id="IPR000727">
    <property type="entry name" value="T_SNARE_dom"/>
</dbReference>
<feature type="domain" description="HAMP" evidence="9">
    <location>
        <begin position="213"/>
        <end position="265"/>
    </location>
</feature>
<gene>
    <name evidence="10" type="ORF">GJ689_18885</name>
</gene>
<sequence>MLKRFSDVKTLWKVSTAFALLFLASVLVSGVTWIVTGKLESAAAMTEHTYKVLMRVDALVAAMVDRETGVRGYLLSAEPRFLEPLRAGEATYDKTLSDVRRLTADNPAQQRRFDELDGLVQKWKQAVSDRAQSILQNPARLDEARQIELSGAGKTFMDGIRAKAKEIAGVEMGLLAERSGAAAAAGWLARATMIAGSVLMLMLIAAALWILNLSLVRPMVNISRVMQAVADGEQATVVGGERGDEVGDIARAFARNSERMARLAQQQREADEQAVVARRREMLTLADRFDSTVGGIVQTVSSASGDLERAATSLTRTAETTQNLSTAVAAASEQASANVQSVASATNEMSSSVGEISRQVAESSRIAGEAVKQAQRTDAQIGELSQAANRIGDVIKLITAIAEQTNLLALNATIEAARAGEAGKGFAVVAQEVKALAAQTGKATGDIAGQISGMQTATQIAVGAIKEIGGTIKQISEISSSIAAAIEEQGAATQEIARNVQQAAQGTTQVADNISQVNRGAGETGSAAAQVLSSAGSLAAESQRLRTEIGSFLSTIRAA</sequence>
<dbReference type="CDD" id="cd06225">
    <property type="entry name" value="HAMP"/>
    <property type="match status" value="1"/>
</dbReference>
<dbReference type="SMART" id="SM00283">
    <property type="entry name" value="MA"/>
    <property type="match status" value="1"/>
</dbReference>
<dbReference type="Gene3D" id="6.10.340.10">
    <property type="match status" value="1"/>
</dbReference>
<comment type="caution">
    <text evidence="10">The sequence shown here is derived from an EMBL/GenBank/DDBJ whole genome shotgun (WGS) entry which is preliminary data.</text>
</comment>
<keyword evidence="3 5" id="KW-0807">Transducer</keyword>
<dbReference type="PANTHER" id="PTHR32089:SF112">
    <property type="entry name" value="LYSOZYME-LIKE PROTEIN-RELATED"/>
    <property type="match status" value="1"/>
</dbReference>
<dbReference type="InterPro" id="IPR003660">
    <property type="entry name" value="HAMP_dom"/>
</dbReference>
<dbReference type="Pfam" id="PF00672">
    <property type="entry name" value="HAMP"/>
    <property type="match status" value="1"/>
</dbReference>
<dbReference type="Gene3D" id="1.10.287.950">
    <property type="entry name" value="Methyl-accepting chemotaxis protein"/>
    <property type="match status" value="1"/>
</dbReference>
<dbReference type="InterPro" id="IPR007891">
    <property type="entry name" value="CHASE3"/>
</dbReference>
<keyword evidence="2" id="KW-1003">Cell membrane</keyword>
<comment type="subcellular location">
    <subcellularLocation>
        <location evidence="1">Cell inner membrane</location>
        <topology evidence="1">Multi-pass membrane protein</topology>
    </subcellularLocation>
</comment>
<dbReference type="Pfam" id="PF05227">
    <property type="entry name" value="CHASE3"/>
    <property type="match status" value="1"/>
</dbReference>
<accession>A0A9X4XN99</accession>
<keyword evidence="6" id="KW-0812">Transmembrane</keyword>
<feature type="transmembrane region" description="Helical" evidence="6">
    <location>
        <begin position="12"/>
        <end position="35"/>
    </location>
</feature>
<dbReference type="InterPro" id="IPR004089">
    <property type="entry name" value="MCPsignal_dom"/>
</dbReference>
<dbReference type="RefSeq" id="WP_155480737.1">
    <property type="nucleotide sequence ID" value="NZ_WNKV01000015.1"/>
</dbReference>
<dbReference type="SMART" id="SM00304">
    <property type="entry name" value="HAMP"/>
    <property type="match status" value="1"/>
</dbReference>
<evidence type="ECO:0000256" key="5">
    <source>
        <dbReference type="PROSITE-ProRule" id="PRU00284"/>
    </source>
</evidence>
<dbReference type="PROSITE" id="PS50192">
    <property type="entry name" value="T_SNARE"/>
    <property type="match status" value="1"/>
</dbReference>
<evidence type="ECO:0000313" key="11">
    <source>
        <dbReference type="Proteomes" id="UP000438991"/>
    </source>
</evidence>
<reference evidence="10 11" key="1">
    <citation type="submission" date="2019-11" db="EMBL/GenBank/DDBJ databases">
        <title>Whole-genome sequence of Rhodoplanes serenus DSM 18633, type strain.</title>
        <authorList>
            <person name="Kyndt J.A."/>
            <person name="Meyer T.E."/>
        </authorList>
    </citation>
    <scope>NUCLEOTIDE SEQUENCE [LARGE SCALE GENOMIC DNA]</scope>
    <source>
        <strain evidence="10 11">DSM 18633</strain>
    </source>
</reference>
<name>A0A9X4XN99_9BRAD</name>
<protein>
    <submittedName>
        <fullName evidence="10">HAMP domain-containing protein</fullName>
    </submittedName>
</protein>
<comment type="similarity">
    <text evidence="4">Belongs to the methyl-accepting chemotaxis (MCP) protein family.</text>
</comment>
<evidence type="ECO:0000256" key="6">
    <source>
        <dbReference type="SAM" id="Phobius"/>
    </source>
</evidence>
<organism evidence="10 11">
    <name type="scientific">Rhodoplanes serenus</name>
    <dbReference type="NCBI Taxonomy" id="200615"/>
    <lineage>
        <taxon>Bacteria</taxon>
        <taxon>Pseudomonadati</taxon>
        <taxon>Pseudomonadota</taxon>
        <taxon>Alphaproteobacteria</taxon>
        <taxon>Hyphomicrobiales</taxon>
        <taxon>Nitrobacteraceae</taxon>
        <taxon>Rhodoplanes</taxon>
    </lineage>
</organism>
<dbReference type="Proteomes" id="UP000438991">
    <property type="component" value="Unassembled WGS sequence"/>
</dbReference>
<evidence type="ECO:0000313" key="10">
    <source>
        <dbReference type="EMBL" id="MTW18270.1"/>
    </source>
</evidence>
<evidence type="ECO:0000256" key="1">
    <source>
        <dbReference type="ARBA" id="ARBA00004429"/>
    </source>
</evidence>
<keyword evidence="6" id="KW-0472">Membrane</keyword>
<feature type="transmembrane region" description="Helical" evidence="6">
    <location>
        <begin position="187"/>
        <end position="211"/>
    </location>
</feature>
<dbReference type="AlphaFoldDB" id="A0A9X4XN99"/>
<evidence type="ECO:0000256" key="4">
    <source>
        <dbReference type="ARBA" id="ARBA00029447"/>
    </source>
</evidence>
<dbReference type="GO" id="GO:0007165">
    <property type="term" value="P:signal transduction"/>
    <property type="evidence" value="ECO:0007669"/>
    <property type="project" value="UniProtKB-KW"/>
</dbReference>
<evidence type="ECO:0000256" key="2">
    <source>
        <dbReference type="ARBA" id="ARBA00022519"/>
    </source>
</evidence>
<feature type="domain" description="Methyl-accepting transducer" evidence="7">
    <location>
        <begin position="296"/>
        <end position="539"/>
    </location>
</feature>
<dbReference type="GO" id="GO:0005886">
    <property type="term" value="C:plasma membrane"/>
    <property type="evidence" value="ECO:0007669"/>
    <property type="project" value="UniProtKB-SubCell"/>
</dbReference>
<dbReference type="PANTHER" id="PTHR32089">
    <property type="entry name" value="METHYL-ACCEPTING CHEMOTAXIS PROTEIN MCPB"/>
    <property type="match status" value="1"/>
</dbReference>
<evidence type="ECO:0000259" key="8">
    <source>
        <dbReference type="PROSITE" id="PS50192"/>
    </source>
</evidence>
<keyword evidence="6" id="KW-1133">Transmembrane helix</keyword>
<evidence type="ECO:0000259" key="7">
    <source>
        <dbReference type="PROSITE" id="PS50111"/>
    </source>
</evidence>
<evidence type="ECO:0000256" key="3">
    <source>
        <dbReference type="ARBA" id="ARBA00023224"/>
    </source>
</evidence>
<feature type="domain" description="T-SNARE coiled-coil homology" evidence="8">
    <location>
        <begin position="465"/>
        <end position="517"/>
    </location>
</feature>